<organism evidence="1 2">
    <name type="scientific">Stentor coeruleus</name>
    <dbReference type="NCBI Taxonomy" id="5963"/>
    <lineage>
        <taxon>Eukaryota</taxon>
        <taxon>Sar</taxon>
        <taxon>Alveolata</taxon>
        <taxon>Ciliophora</taxon>
        <taxon>Postciliodesmatophora</taxon>
        <taxon>Heterotrichea</taxon>
        <taxon>Heterotrichida</taxon>
        <taxon>Stentoridae</taxon>
        <taxon>Stentor</taxon>
    </lineage>
</organism>
<keyword evidence="2" id="KW-1185">Reference proteome</keyword>
<dbReference type="InterPro" id="IPR029147">
    <property type="entry name" value="CFAP77"/>
</dbReference>
<evidence type="ECO:0000313" key="1">
    <source>
        <dbReference type="EMBL" id="OMJ89642.1"/>
    </source>
</evidence>
<comment type="caution">
    <text evidence="1">The sequence shown here is derived from an EMBL/GenBank/DDBJ whole genome shotgun (WGS) entry which is preliminary data.</text>
</comment>
<proteinExistence type="predicted"/>
<dbReference type="PANTHER" id="PTHR28617">
    <property type="entry name" value="CILIA- AND FLAGELLA-ASSOCIATED PROTEIN 77"/>
    <property type="match status" value="1"/>
</dbReference>
<protein>
    <submittedName>
        <fullName evidence="1">Uncharacterized protein</fullName>
    </submittedName>
</protein>
<dbReference type="Proteomes" id="UP000187209">
    <property type="component" value="Unassembled WGS sequence"/>
</dbReference>
<dbReference type="AlphaFoldDB" id="A0A1R2CKU1"/>
<dbReference type="Pfam" id="PF14825">
    <property type="entry name" value="CFAP77"/>
    <property type="match status" value="1"/>
</dbReference>
<dbReference type="OrthoDB" id="532484at2759"/>
<sequence>MLDTNHNFYSKMQNSGNMLLFKGDVGKKKPGIHTLPPEEFTFGKITGEDKEGARDLMKCWSFHQNSQKIQSEQDFKLLNSMSVGNGLSTATEFRKFRKTKEVRIHTTVSNRKSLPSLPNMTFGLPLRPATPIKAVVSNFYGRVAVENLHDMYASTQAPKICRWNSTRGFELLKSSKMKTNEISEPNLFKMRKFSEVKSKTDCWRCKNPELITKQSE</sequence>
<name>A0A1R2CKU1_9CILI</name>
<dbReference type="PANTHER" id="PTHR28617:SF1">
    <property type="entry name" value="CILIA- AND FLAGELLA-ASSOCIATED PROTEIN 77"/>
    <property type="match status" value="1"/>
</dbReference>
<accession>A0A1R2CKU1</accession>
<dbReference type="EMBL" id="MPUH01000121">
    <property type="protein sequence ID" value="OMJ89642.1"/>
    <property type="molecule type" value="Genomic_DNA"/>
</dbReference>
<evidence type="ECO:0000313" key="2">
    <source>
        <dbReference type="Proteomes" id="UP000187209"/>
    </source>
</evidence>
<gene>
    <name evidence="1" type="ORF">SteCoe_8181</name>
</gene>
<reference evidence="1 2" key="1">
    <citation type="submission" date="2016-11" db="EMBL/GenBank/DDBJ databases">
        <title>The macronuclear genome of Stentor coeruleus: a giant cell with tiny introns.</title>
        <authorList>
            <person name="Slabodnick M."/>
            <person name="Ruby J.G."/>
            <person name="Reiff S.B."/>
            <person name="Swart E.C."/>
            <person name="Gosai S."/>
            <person name="Prabakaran S."/>
            <person name="Witkowska E."/>
            <person name="Larue G.E."/>
            <person name="Fisher S."/>
            <person name="Freeman R.M."/>
            <person name="Gunawardena J."/>
            <person name="Chu W."/>
            <person name="Stover N.A."/>
            <person name="Gregory B.D."/>
            <person name="Nowacki M."/>
            <person name="Derisi J."/>
            <person name="Roy S.W."/>
            <person name="Marshall W.F."/>
            <person name="Sood P."/>
        </authorList>
    </citation>
    <scope>NUCLEOTIDE SEQUENCE [LARGE SCALE GENOMIC DNA]</scope>
    <source>
        <strain evidence="1">WM001</strain>
    </source>
</reference>